<dbReference type="EMBL" id="FO082053">
    <property type="protein sequence ID" value="CCE79984.1"/>
    <property type="molecule type" value="Genomic_DNA"/>
</dbReference>
<dbReference type="OrthoDB" id="4019865at2759"/>
<reference evidence="2" key="1">
    <citation type="submission" date="2011-10" db="EMBL/GenBank/DDBJ databases">
        <authorList>
            <person name="Genoscope - CEA"/>
        </authorList>
    </citation>
    <scope>NUCLEOTIDE SEQUENCE</scope>
</reference>
<dbReference type="Proteomes" id="UP000005222">
    <property type="component" value="Chromosome G"/>
</dbReference>
<sequence>MVSFRSFFLVSLVGIQAISGAAIRSVHNEVVIDERGFLGDIVHDVTTVFGDIFHIFQEGSKDIVCAFDQFTGNKKQPNTNGIEWYEDADYVATLLLTNSLTEYAENKTLNVTDTLVKLAEKEGINFLKDVAKAFGVDPTLLGTEATAAATILNKFVVSIIKTLLDDAGNFLNKESTAKAVDSFINKVIAVGESLGVKIISGSSALTGAGIAVGPAISFACTVGGILSNGATSLEACTLNVNPLNQVLSEFQILFSHC</sequence>
<evidence type="ECO:0000313" key="4">
    <source>
        <dbReference type="Proteomes" id="UP000005222"/>
    </source>
</evidence>
<name>G8YKA4_PICSO</name>
<dbReference type="HOGENOM" id="CLU_1082248_0_0_1"/>
<dbReference type="Proteomes" id="UP000005222">
    <property type="component" value="Chromosome H"/>
</dbReference>
<dbReference type="InParanoid" id="G8YKA4"/>
<evidence type="ECO:0000256" key="1">
    <source>
        <dbReference type="SAM" id="SignalP"/>
    </source>
</evidence>
<accession>G8YKA4</accession>
<dbReference type="eggNOG" id="ENOG502RQH5">
    <property type="taxonomic scope" value="Eukaryota"/>
</dbReference>
<keyword evidence="1" id="KW-0732">Signal</keyword>
<gene>
    <name evidence="2" type="primary">Piso0_003077</name>
    <name evidence="2" type="ORF">GNLVRS01_PISO0G04384g</name>
    <name evidence="3" type="ORF">GNLVRS01_PISO0H04385g</name>
</gene>
<protein>
    <submittedName>
        <fullName evidence="2">Piso0_003077 protein</fullName>
    </submittedName>
</protein>
<keyword evidence="4" id="KW-1185">Reference proteome</keyword>
<dbReference type="AlphaFoldDB" id="G8YKA4"/>
<proteinExistence type="predicted"/>
<evidence type="ECO:0000313" key="2">
    <source>
        <dbReference type="EMBL" id="CCE79984.1"/>
    </source>
</evidence>
<dbReference type="EMBL" id="FO082052">
    <property type="protein sequence ID" value="CCE80749.1"/>
    <property type="molecule type" value="Genomic_DNA"/>
</dbReference>
<feature type="signal peptide" evidence="1">
    <location>
        <begin position="1"/>
        <end position="20"/>
    </location>
</feature>
<feature type="chain" id="PRO_5007664853" evidence="1">
    <location>
        <begin position="21"/>
        <end position="257"/>
    </location>
</feature>
<reference evidence="4" key="2">
    <citation type="journal article" date="2012" name="G3 (Bethesda)">
        <title>Pichia sorbitophila, an interspecies yeast hybrid reveals early steps of genome resolution following polyploidization.</title>
        <authorList>
            <person name="Leh Louis V."/>
            <person name="Despons L."/>
            <person name="Friedrich A."/>
            <person name="Martin T."/>
            <person name="Durrens P."/>
            <person name="Casaregola S."/>
            <person name="Neuveglise C."/>
            <person name="Fairhead C."/>
            <person name="Marck C."/>
            <person name="Cruz J.A."/>
            <person name="Straub M.L."/>
            <person name="Kugler V."/>
            <person name="Sacerdot C."/>
            <person name="Uzunov Z."/>
            <person name="Thierry A."/>
            <person name="Weiss S."/>
            <person name="Bleykasten C."/>
            <person name="De Montigny J."/>
            <person name="Jacques N."/>
            <person name="Jung P."/>
            <person name="Lemaire M."/>
            <person name="Mallet S."/>
            <person name="Morel G."/>
            <person name="Richard G.F."/>
            <person name="Sarkar A."/>
            <person name="Savel G."/>
            <person name="Schacherer J."/>
            <person name="Seret M.L."/>
            <person name="Talla E."/>
            <person name="Samson G."/>
            <person name="Jubin C."/>
            <person name="Poulain J."/>
            <person name="Vacherie B."/>
            <person name="Barbe V."/>
            <person name="Pelletier E."/>
            <person name="Sherman D.J."/>
            <person name="Westhof E."/>
            <person name="Weissenbach J."/>
            <person name="Baret P.V."/>
            <person name="Wincker P."/>
            <person name="Gaillardin C."/>
            <person name="Dujon B."/>
            <person name="Souciet J.L."/>
        </authorList>
    </citation>
    <scope>NUCLEOTIDE SEQUENCE [LARGE SCALE GENOMIC DNA]</scope>
    <source>
        <strain evidence="4">ATCC MYA-4447 / BCRC 22081 / CBS 7064 / NBRC 10061 / NRRL Y-12695</strain>
    </source>
</reference>
<evidence type="ECO:0000313" key="3">
    <source>
        <dbReference type="EMBL" id="CCE80749.1"/>
    </source>
</evidence>
<organism evidence="2 4">
    <name type="scientific">Pichia sorbitophila (strain ATCC MYA-4447 / BCRC 22081 / CBS 7064 / NBRC 10061 / NRRL Y-12695)</name>
    <name type="common">Hybrid yeast</name>
    <dbReference type="NCBI Taxonomy" id="559304"/>
    <lineage>
        <taxon>Eukaryota</taxon>
        <taxon>Fungi</taxon>
        <taxon>Dikarya</taxon>
        <taxon>Ascomycota</taxon>
        <taxon>Saccharomycotina</taxon>
        <taxon>Pichiomycetes</taxon>
        <taxon>Debaryomycetaceae</taxon>
        <taxon>Millerozyma</taxon>
    </lineage>
</organism>